<evidence type="ECO:0000256" key="2">
    <source>
        <dbReference type="ARBA" id="ARBA00022475"/>
    </source>
</evidence>
<evidence type="ECO:0000259" key="8">
    <source>
        <dbReference type="Pfam" id="PF01618"/>
    </source>
</evidence>
<evidence type="ECO:0000313" key="10">
    <source>
        <dbReference type="Proteomes" id="UP000267342"/>
    </source>
</evidence>
<keyword evidence="6" id="KW-0653">Protein transport</keyword>
<feature type="transmembrane region" description="Helical" evidence="7">
    <location>
        <begin position="104"/>
        <end position="128"/>
    </location>
</feature>
<comment type="subcellular location">
    <subcellularLocation>
        <location evidence="1">Cell membrane</location>
        <topology evidence="1">Multi-pass membrane protein</topology>
    </subcellularLocation>
    <subcellularLocation>
        <location evidence="6">Membrane</location>
        <topology evidence="6">Multi-pass membrane protein</topology>
    </subcellularLocation>
</comment>
<evidence type="ECO:0000256" key="5">
    <source>
        <dbReference type="ARBA" id="ARBA00023136"/>
    </source>
</evidence>
<accession>A0A348HDN0</accession>
<proteinExistence type="inferred from homology"/>
<protein>
    <submittedName>
        <fullName evidence="9">Transport protein ExbB</fullName>
    </submittedName>
</protein>
<keyword evidence="4 7" id="KW-1133">Transmembrane helix</keyword>
<sequence length="207" mass="22172">MTQFSVEQYAIGILILFSVVTWALALIKAGVLLKARRQNAAVIDAWSRDGKATAHRDGNSACAHLLAAAQDVVAQSGEGDDARERLERVLHQQVRIERRGLERWLPVLGSVASTSPFIGLFGTVWGIMSALKGIGIAGTASLDTVAGPVGSALIATGIGIAVAVPAVLFYNGLLRLVRAEVHRWEDFAFLLFDQAQRNDIDGSAARR</sequence>
<dbReference type="STRING" id="1123510.GCA_000620025_00993"/>
<dbReference type="PANTHER" id="PTHR30625">
    <property type="entry name" value="PROTEIN TOLQ"/>
    <property type="match status" value="1"/>
</dbReference>
<feature type="domain" description="MotA/TolQ/ExbB proton channel" evidence="8">
    <location>
        <begin position="78"/>
        <end position="185"/>
    </location>
</feature>
<evidence type="ECO:0000256" key="7">
    <source>
        <dbReference type="SAM" id="Phobius"/>
    </source>
</evidence>
<feature type="transmembrane region" description="Helical" evidence="7">
    <location>
        <begin position="148"/>
        <end position="170"/>
    </location>
</feature>
<dbReference type="AlphaFoldDB" id="A0A348HDN0"/>
<evidence type="ECO:0000256" key="4">
    <source>
        <dbReference type="ARBA" id="ARBA00022989"/>
    </source>
</evidence>
<keyword evidence="10" id="KW-1185">Reference proteome</keyword>
<dbReference type="KEGG" id="zpl:ZBT109_0960"/>
<dbReference type="Pfam" id="PF01618">
    <property type="entry name" value="MotA_ExbB"/>
    <property type="match status" value="1"/>
</dbReference>
<dbReference type="Proteomes" id="UP000267342">
    <property type="component" value="Chromosome"/>
</dbReference>
<comment type="similarity">
    <text evidence="6">Belongs to the exbB/tolQ family.</text>
</comment>
<dbReference type="GO" id="GO:0017038">
    <property type="term" value="P:protein import"/>
    <property type="evidence" value="ECO:0007669"/>
    <property type="project" value="TreeGrafter"/>
</dbReference>
<organism evidence="9 10">
    <name type="scientific">Zymobacter palmae</name>
    <dbReference type="NCBI Taxonomy" id="33074"/>
    <lineage>
        <taxon>Bacteria</taxon>
        <taxon>Pseudomonadati</taxon>
        <taxon>Pseudomonadota</taxon>
        <taxon>Gammaproteobacteria</taxon>
        <taxon>Oceanospirillales</taxon>
        <taxon>Halomonadaceae</taxon>
        <taxon>Zymobacter group</taxon>
        <taxon>Zymobacter</taxon>
    </lineage>
</organism>
<keyword evidence="5 7" id="KW-0472">Membrane</keyword>
<evidence type="ECO:0000256" key="1">
    <source>
        <dbReference type="ARBA" id="ARBA00004651"/>
    </source>
</evidence>
<dbReference type="PANTHER" id="PTHR30625:SF3">
    <property type="entry name" value="TOL-PAL SYSTEM PROTEIN TOLQ"/>
    <property type="match status" value="1"/>
</dbReference>
<evidence type="ECO:0000256" key="6">
    <source>
        <dbReference type="RuleBase" id="RU004057"/>
    </source>
</evidence>
<name>A0A348HDN0_9GAMM</name>
<keyword evidence="3 7" id="KW-0812">Transmembrane</keyword>
<dbReference type="InterPro" id="IPR050790">
    <property type="entry name" value="ExbB/TolQ_transport"/>
</dbReference>
<dbReference type="OrthoDB" id="9805133at2"/>
<evidence type="ECO:0000256" key="3">
    <source>
        <dbReference type="ARBA" id="ARBA00022692"/>
    </source>
</evidence>
<dbReference type="EMBL" id="AP018933">
    <property type="protein sequence ID" value="BBG29732.1"/>
    <property type="molecule type" value="Genomic_DNA"/>
</dbReference>
<keyword evidence="2" id="KW-1003">Cell membrane</keyword>
<feature type="transmembrane region" description="Helical" evidence="7">
    <location>
        <begin position="6"/>
        <end position="27"/>
    </location>
</feature>
<dbReference type="InterPro" id="IPR002898">
    <property type="entry name" value="MotA_ExbB_proton_chnl"/>
</dbReference>
<keyword evidence="6" id="KW-0813">Transport</keyword>
<reference evidence="9 10" key="1">
    <citation type="submission" date="2018-09" db="EMBL/GenBank/DDBJ databases">
        <title>Zymobacter palmae IAM14233 (=T109) whole genome analysis.</title>
        <authorList>
            <person name="Yanase H."/>
        </authorList>
    </citation>
    <scope>NUCLEOTIDE SEQUENCE [LARGE SCALE GENOMIC DNA]</scope>
    <source>
        <strain evidence="9 10">IAM14233</strain>
    </source>
</reference>
<dbReference type="GO" id="GO:0005886">
    <property type="term" value="C:plasma membrane"/>
    <property type="evidence" value="ECO:0007669"/>
    <property type="project" value="UniProtKB-SubCell"/>
</dbReference>
<dbReference type="RefSeq" id="WP_051524180.1">
    <property type="nucleotide sequence ID" value="NZ_AP018933.1"/>
</dbReference>
<gene>
    <name evidence="9" type="ORF">ZBT109_0960</name>
</gene>
<evidence type="ECO:0000313" key="9">
    <source>
        <dbReference type="EMBL" id="BBG29732.1"/>
    </source>
</evidence>